<dbReference type="Gene3D" id="3.90.1720.10">
    <property type="entry name" value="endopeptidase domain like (from Nostoc punctiforme)"/>
    <property type="match status" value="1"/>
</dbReference>
<organism evidence="1">
    <name type="scientific">hydrothermal vent metagenome</name>
    <dbReference type="NCBI Taxonomy" id="652676"/>
    <lineage>
        <taxon>unclassified sequences</taxon>
        <taxon>metagenomes</taxon>
        <taxon>ecological metagenomes</taxon>
    </lineage>
</organism>
<dbReference type="SUPFAM" id="SSF54001">
    <property type="entry name" value="Cysteine proteinases"/>
    <property type="match status" value="1"/>
</dbReference>
<dbReference type="Pfam" id="PF05708">
    <property type="entry name" value="Peptidase_C92"/>
    <property type="match status" value="1"/>
</dbReference>
<dbReference type="AlphaFoldDB" id="A0A3B0X0X6"/>
<evidence type="ECO:0000313" key="1">
    <source>
        <dbReference type="EMBL" id="VAW61888.1"/>
    </source>
</evidence>
<proteinExistence type="predicted"/>
<dbReference type="EMBL" id="UOFG01000157">
    <property type="protein sequence ID" value="VAW61888.1"/>
    <property type="molecule type" value="Genomic_DNA"/>
</dbReference>
<dbReference type="InterPro" id="IPR024453">
    <property type="entry name" value="Peptidase_C92"/>
</dbReference>
<reference evidence="1" key="1">
    <citation type="submission" date="2018-06" db="EMBL/GenBank/DDBJ databases">
        <authorList>
            <person name="Zhirakovskaya E."/>
        </authorList>
    </citation>
    <scope>NUCLEOTIDE SEQUENCE</scope>
</reference>
<name>A0A3B0X0X6_9ZZZZ</name>
<gene>
    <name evidence="1" type="ORF">MNBD_GAMMA11-761</name>
</gene>
<dbReference type="InterPro" id="IPR038765">
    <property type="entry name" value="Papain-like_cys_pep_sf"/>
</dbReference>
<accession>A0A3B0X0X6</accession>
<protein>
    <submittedName>
        <fullName evidence="1">Uncharacterized protein</fullName>
    </submittedName>
</protein>
<sequence>MIKTTLLLISFFLSAAAFANNPLKQQINKDIEQYQSLVEQSFTYRTETLRVYRYIKKNLEDGIPLSGSDIETLNNGMQQHLALRKSFYRIIFYYKYLLDDENPSVDEETRLKGIMLSLSAALVLYDNYLLSISIFEEDTQLRRYLNAKHDGYKIESSQLTMVTREYNSLDNRNKIRQAIEYFKTQWPEQSESFKKRSGNAYLYTLINQSESYNSTLNFSPLYIINRHFKFFTGVSSDTLSGLGNDSINLFSLLFGNSVGSIQTRNGLLYNRESIEKDIHKQLKAGDILLEKTPFRLTDKLIPGYWGHVAIWTGSREELEALGIWNHPVVKRYHDRIKSSQHVIEALRSGVELNPLAHFLNIDDMAILRKNDFKDSDRAKTIIRALRQIGKAYDFNFDIETNDRIVCSELIYVSYTSTQWPTNATLGRHTISPAHVAEKAGKNMPFQVVSLYLNGKEIKKNISHQFQSLNGASED</sequence>